<dbReference type="Proteomes" id="UP000738325">
    <property type="component" value="Unassembled WGS sequence"/>
</dbReference>
<dbReference type="InterPro" id="IPR019538">
    <property type="entry name" value="PSMD5"/>
</dbReference>
<dbReference type="SUPFAM" id="SSF48371">
    <property type="entry name" value="ARM repeat"/>
    <property type="match status" value="1"/>
</dbReference>
<keyword evidence="1" id="KW-0647">Proteasome</keyword>
<protein>
    <submittedName>
        <fullName evidence="1">26S proteasome non-ATPase regulatory subunit 5</fullName>
    </submittedName>
</protein>
<dbReference type="EMBL" id="JAAAIP010000979">
    <property type="protein sequence ID" value="KAG0311031.1"/>
    <property type="molecule type" value="Genomic_DNA"/>
</dbReference>
<dbReference type="AlphaFoldDB" id="A0A9P6ULX8"/>
<gene>
    <name evidence="1" type="primary">PSMD5</name>
    <name evidence="1" type="ORF">BGZ99_010423</name>
</gene>
<proteinExistence type="predicted"/>
<name>A0A9P6ULX8_9FUNG</name>
<keyword evidence="2" id="KW-1185">Reference proteome</keyword>
<evidence type="ECO:0000313" key="1">
    <source>
        <dbReference type="EMBL" id="KAG0311031.1"/>
    </source>
</evidence>
<dbReference type="InterPro" id="IPR011989">
    <property type="entry name" value="ARM-like"/>
</dbReference>
<dbReference type="InterPro" id="IPR016024">
    <property type="entry name" value="ARM-type_fold"/>
</dbReference>
<organism evidence="1 2">
    <name type="scientific">Dissophora globulifera</name>
    <dbReference type="NCBI Taxonomy" id="979702"/>
    <lineage>
        <taxon>Eukaryota</taxon>
        <taxon>Fungi</taxon>
        <taxon>Fungi incertae sedis</taxon>
        <taxon>Mucoromycota</taxon>
        <taxon>Mortierellomycotina</taxon>
        <taxon>Mortierellomycetes</taxon>
        <taxon>Mortierellales</taxon>
        <taxon>Mortierellaceae</taxon>
        <taxon>Dissophora</taxon>
    </lineage>
</organism>
<sequence length="491" mass="53689">TNASQATQQILGSIPLPFFLQLLQSDHGDDSEYTINKTCSVLEALLRDQPYSVLVQDPLLSGALLQALQSPLPSVHALGLSQVDKVAKEDPTVLRTMLETDVFKSTVEGIASESIAISERSKLTLLTICDTLERLEKVISFDGSFCLIRDLVNSKNSIVQLRMIGALTEIAGRSQESTTMLDQAGLLDSLKSGLDTKDILTRFNIIEILSEFGETTPGSEFLDQSGIMAQLATVVELEAAQDSLGVSAIVKLYGKLGASSRVDFVTLDMKYQLLSQLERLLVGDKDFEPDESLKVESMASIGLIGGNVQNIEWLTQSHCSDVFIARLSSLSRDSKVAWYHSLAQILACSPDPSPETEKILLQFYKKLEGPNQSAFAARLLVVAKSQTVDLAMAALAVMIPLARYPFGVQKLGAQREVIAFLIERNAAISHSEKVAKFEVIEAMLNTFQEAKRTSNTALLTDEQVSRLDLIRRQGPFYQRSTATVAIKDIAA</sequence>
<reference evidence="1" key="1">
    <citation type="journal article" date="2020" name="Fungal Divers.">
        <title>Resolving the Mortierellaceae phylogeny through synthesis of multi-gene phylogenetics and phylogenomics.</title>
        <authorList>
            <person name="Vandepol N."/>
            <person name="Liber J."/>
            <person name="Desiro A."/>
            <person name="Na H."/>
            <person name="Kennedy M."/>
            <person name="Barry K."/>
            <person name="Grigoriev I.V."/>
            <person name="Miller A.N."/>
            <person name="O'Donnell K."/>
            <person name="Stajich J.E."/>
            <person name="Bonito G."/>
        </authorList>
    </citation>
    <scope>NUCLEOTIDE SEQUENCE</scope>
    <source>
        <strain evidence="1">REB-010B</strain>
    </source>
</reference>
<dbReference type="GO" id="GO:0000502">
    <property type="term" value="C:proteasome complex"/>
    <property type="evidence" value="ECO:0007669"/>
    <property type="project" value="UniProtKB-KW"/>
</dbReference>
<dbReference type="GO" id="GO:0043248">
    <property type="term" value="P:proteasome assembly"/>
    <property type="evidence" value="ECO:0007669"/>
    <property type="project" value="InterPro"/>
</dbReference>
<feature type="non-terminal residue" evidence="1">
    <location>
        <position position="491"/>
    </location>
</feature>
<accession>A0A9P6ULX8</accession>
<comment type="caution">
    <text evidence="1">The sequence shown here is derived from an EMBL/GenBank/DDBJ whole genome shotgun (WGS) entry which is preliminary data.</text>
</comment>
<dbReference type="Gene3D" id="1.25.10.10">
    <property type="entry name" value="Leucine-rich Repeat Variant"/>
    <property type="match status" value="1"/>
</dbReference>
<dbReference type="GO" id="GO:0005829">
    <property type="term" value="C:cytosol"/>
    <property type="evidence" value="ECO:0007669"/>
    <property type="project" value="TreeGrafter"/>
</dbReference>
<evidence type="ECO:0000313" key="2">
    <source>
        <dbReference type="Proteomes" id="UP000738325"/>
    </source>
</evidence>
<dbReference type="Pfam" id="PF10508">
    <property type="entry name" value="Proteasom_PSMB"/>
    <property type="match status" value="1"/>
</dbReference>
<dbReference type="OrthoDB" id="10250600at2759"/>
<dbReference type="PANTHER" id="PTHR13554:SF10">
    <property type="entry name" value="26S PROTEASOME NON-ATPASE REGULATORY SUBUNIT 5"/>
    <property type="match status" value="1"/>
</dbReference>
<dbReference type="PANTHER" id="PTHR13554">
    <property type="entry name" value="26S PROTEASOME NON-ATPASE REGULATORY SUBUNIT 5-RELATED"/>
    <property type="match status" value="1"/>
</dbReference>